<dbReference type="OrthoDB" id="2536675at2759"/>
<keyword evidence="7" id="KW-1185">Reference proteome</keyword>
<dbReference type="GO" id="GO:0003712">
    <property type="term" value="F:transcription coregulator activity"/>
    <property type="evidence" value="ECO:0007669"/>
    <property type="project" value="InterPro"/>
</dbReference>
<feature type="compositionally biased region" description="Basic and acidic residues" evidence="5">
    <location>
        <begin position="275"/>
        <end position="284"/>
    </location>
</feature>
<gene>
    <name evidence="4" type="primary">MED20</name>
    <name evidence="6" type="ORF">BT62DRAFT_887311</name>
</gene>
<sequence length="306" mass="34468">MNGLLWVRLQQYRRLINVTNLWDRLARWLNAPTTALPLIRENILVNHNGRLEGKWQLSVKSFRSTLSQSDGSQVPSERSMCALTMGENVFVLLDDPGAPSRIEAENLTPLPTHYRNTFLTLSPPGALEHLLAQLKARWVSVRQSTAYTAPRTQAAGPQLLIDGHVFSIGTDWIVRIGNVVLSGGAVKGMLLEAEYLPLPVLRSPLQDGTSELLSNLLTSILPNIRDAKTVAITISDSQWEDVLWNREEEEKKGKQSEEERMDKDDIYVYGDEEEDGKRQPRDWTGVDRDRRSAFLIMGALRSEGIL</sequence>
<comment type="subunit">
    <text evidence="4">Component of the Mediator complex.</text>
</comment>
<dbReference type="EMBL" id="MU250528">
    <property type="protein sequence ID" value="KAG7449178.1"/>
    <property type="molecule type" value="Genomic_DNA"/>
</dbReference>
<evidence type="ECO:0000256" key="4">
    <source>
        <dbReference type="RuleBase" id="RU364152"/>
    </source>
</evidence>
<protein>
    <recommendedName>
        <fullName evidence="4">Mediator of RNA polymerase II transcription subunit 20</fullName>
    </recommendedName>
    <alternativeName>
        <fullName evidence="4">Mediator complex subunit 20</fullName>
    </alternativeName>
</protein>
<organism evidence="6 7">
    <name type="scientific">Guyanagaster necrorhizus</name>
    <dbReference type="NCBI Taxonomy" id="856835"/>
    <lineage>
        <taxon>Eukaryota</taxon>
        <taxon>Fungi</taxon>
        <taxon>Dikarya</taxon>
        <taxon>Basidiomycota</taxon>
        <taxon>Agaricomycotina</taxon>
        <taxon>Agaricomycetes</taxon>
        <taxon>Agaricomycetidae</taxon>
        <taxon>Agaricales</taxon>
        <taxon>Marasmiineae</taxon>
        <taxon>Physalacriaceae</taxon>
        <taxon>Guyanagaster</taxon>
    </lineage>
</organism>
<keyword evidence="4" id="KW-0010">Activator</keyword>
<keyword evidence="3 4" id="KW-0539">Nucleus</keyword>
<evidence type="ECO:0000256" key="5">
    <source>
        <dbReference type="SAM" id="MobiDB-lite"/>
    </source>
</evidence>
<comment type="function">
    <text evidence="4">Component of the Mediator complex, a coactivator involved in the regulated transcription of nearly all RNA polymerase II-dependent genes. Mediator functions as a bridge to convey information from gene-specific regulatory proteins to the basal RNA polymerase II transcription machinery. Mediator is recruited to promoters by direct interactions with regulatory proteins and serves as a scaffold for the assembly of a functional preinitiation complex with RNA polymerase II and the general transcription factors.</text>
</comment>
<name>A0A9P8AV59_9AGAR</name>
<evidence type="ECO:0000313" key="7">
    <source>
        <dbReference type="Proteomes" id="UP000812287"/>
    </source>
</evidence>
<dbReference type="GO" id="GO:0006357">
    <property type="term" value="P:regulation of transcription by RNA polymerase II"/>
    <property type="evidence" value="ECO:0007669"/>
    <property type="project" value="InterPro"/>
</dbReference>
<keyword evidence="4" id="KW-0804">Transcription</keyword>
<dbReference type="Proteomes" id="UP000812287">
    <property type="component" value="Unassembled WGS sequence"/>
</dbReference>
<keyword evidence="4" id="KW-0805">Transcription regulation</keyword>
<accession>A0A9P8AV59</accession>
<feature type="compositionally biased region" description="Basic and acidic residues" evidence="5">
    <location>
        <begin position="248"/>
        <end position="266"/>
    </location>
</feature>
<evidence type="ECO:0000256" key="3">
    <source>
        <dbReference type="ARBA" id="ARBA00023242"/>
    </source>
</evidence>
<comment type="subcellular location">
    <subcellularLocation>
        <location evidence="1 4">Nucleus</location>
    </subcellularLocation>
</comment>
<evidence type="ECO:0000256" key="1">
    <source>
        <dbReference type="ARBA" id="ARBA00004123"/>
    </source>
</evidence>
<comment type="similarity">
    <text evidence="2 4">Belongs to the Mediator complex subunit 20 family.</text>
</comment>
<proteinExistence type="inferred from homology"/>
<dbReference type="GO" id="GO:0016592">
    <property type="term" value="C:mediator complex"/>
    <property type="evidence" value="ECO:0007669"/>
    <property type="project" value="InterPro"/>
</dbReference>
<reference evidence="6" key="1">
    <citation type="submission" date="2020-11" db="EMBL/GenBank/DDBJ databases">
        <title>Adaptations for nitrogen fixation in a non-lichenized fungal sporocarp promotes dispersal by wood-feeding termites.</title>
        <authorList>
            <consortium name="DOE Joint Genome Institute"/>
            <person name="Koch R.A."/>
            <person name="Yoon G."/>
            <person name="Arayal U."/>
            <person name="Lail K."/>
            <person name="Amirebrahimi M."/>
            <person name="Labutti K."/>
            <person name="Lipzen A."/>
            <person name="Riley R."/>
            <person name="Barry K."/>
            <person name="Henrissat B."/>
            <person name="Grigoriev I.V."/>
            <person name="Herr J.R."/>
            <person name="Aime M.C."/>
        </authorList>
    </citation>
    <scope>NUCLEOTIDE SEQUENCE</scope>
    <source>
        <strain evidence="6">MCA 3950</strain>
    </source>
</reference>
<dbReference type="Pfam" id="PF08612">
    <property type="entry name" value="Med20"/>
    <property type="match status" value="1"/>
</dbReference>
<dbReference type="InterPro" id="IPR013921">
    <property type="entry name" value="Mediator_Med20"/>
</dbReference>
<evidence type="ECO:0000256" key="2">
    <source>
        <dbReference type="ARBA" id="ARBA00010743"/>
    </source>
</evidence>
<dbReference type="AlphaFoldDB" id="A0A9P8AV59"/>
<feature type="region of interest" description="Disordered" evidence="5">
    <location>
        <begin position="248"/>
        <end position="284"/>
    </location>
</feature>
<comment type="caution">
    <text evidence="6">The sequence shown here is derived from an EMBL/GenBank/DDBJ whole genome shotgun (WGS) entry which is preliminary data.</text>
</comment>
<evidence type="ECO:0000313" key="6">
    <source>
        <dbReference type="EMBL" id="KAG7449178.1"/>
    </source>
</evidence>